<reference evidence="2 3" key="1">
    <citation type="submission" date="2017-05" db="EMBL/GenBank/DDBJ databases">
        <authorList>
            <person name="Song R."/>
            <person name="Chenine A.L."/>
            <person name="Ruprecht R.M."/>
        </authorList>
    </citation>
    <scope>NUCLEOTIDE SEQUENCE [LARGE SCALE GENOMIC DNA]</scope>
    <source>
        <strain evidence="2 3">CECT 8489</strain>
    </source>
</reference>
<dbReference type="RefSeq" id="WP_093973967.1">
    <property type="nucleotide sequence ID" value="NZ_FXXQ01000006.1"/>
</dbReference>
<feature type="transmembrane region" description="Helical" evidence="1">
    <location>
        <begin position="161"/>
        <end position="182"/>
    </location>
</feature>
<organism evidence="2 3">
    <name type="scientific">Boseongicola aestuarii</name>
    <dbReference type="NCBI Taxonomy" id="1470561"/>
    <lineage>
        <taxon>Bacteria</taxon>
        <taxon>Pseudomonadati</taxon>
        <taxon>Pseudomonadota</taxon>
        <taxon>Alphaproteobacteria</taxon>
        <taxon>Rhodobacterales</taxon>
        <taxon>Paracoccaceae</taxon>
        <taxon>Boseongicola</taxon>
    </lineage>
</organism>
<keyword evidence="1" id="KW-0812">Transmembrane</keyword>
<sequence length="361" mass="38920">MSTEVTRRVETKTLNLGEDNAVVPYEFGFESEHPALTLPYNLYVCGQNFTGAKISITTIRVKSRDDVFLLKGKCHSVKLQFEFQNFSLAIYPDVIVVGEYKDELILQFANPTGEHLAQLRFVLNSFIAGDFVTLGSVMAYSGPTKPKEDKAPVEQNWKDRARSIAVVVMSAGLIVLAAAGLYSRFTTAIEMHPVLIDQAGQTMRASTAGQVAYLNPDAAKGDILFSVNSNSGDVLNFQMPCDCKVVVNQGLGEGTTVLPTDVILTILVNSLEVNIQALMSVEGLARAMKGDAVFLDMADGRSIPVNVVAGQTSNNAALSGELFVPVQLTAAEGALGPDDIGKFAQLRLTKQPFWSFGGEEG</sequence>
<keyword evidence="3" id="KW-1185">Reference proteome</keyword>
<gene>
    <name evidence="2" type="ORF">BOA8489_02127</name>
</gene>
<dbReference type="Proteomes" id="UP000201838">
    <property type="component" value="Unassembled WGS sequence"/>
</dbReference>
<protein>
    <submittedName>
        <fullName evidence="2">Uncharacterized protein</fullName>
    </submittedName>
</protein>
<accession>A0A238J120</accession>
<keyword evidence="1" id="KW-1133">Transmembrane helix</keyword>
<name>A0A238J120_9RHOB</name>
<dbReference type="AlphaFoldDB" id="A0A238J120"/>
<evidence type="ECO:0000256" key="1">
    <source>
        <dbReference type="SAM" id="Phobius"/>
    </source>
</evidence>
<evidence type="ECO:0000313" key="3">
    <source>
        <dbReference type="Proteomes" id="UP000201838"/>
    </source>
</evidence>
<keyword evidence="1" id="KW-0472">Membrane</keyword>
<proteinExistence type="predicted"/>
<dbReference type="OrthoDB" id="8394711at2"/>
<dbReference type="EMBL" id="FXXQ01000006">
    <property type="protein sequence ID" value="SMX24013.1"/>
    <property type="molecule type" value="Genomic_DNA"/>
</dbReference>
<evidence type="ECO:0000313" key="2">
    <source>
        <dbReference type="EMBL" id="SMX24013.1"/>
    </source>
</evidence>